<gene>
    <name evidence="1" type="ORF">UFOVP242_233</name>
</gene>
<accession>A0A6J7WV86</accession>
<sequence>MKPKILPVLEQCIEHGTIRGYNRAYKHDDDPSSDVITQTIFNCIMEEIHEWFEFSEKEIE</sequence>
<dbReference type="EMBL" id="LR798294">
    <property type="protein sequence ID" value="CAB5222019.1"/>
    <property type="molecule type" value="Genomic_DNA"/>
</dbReference>
<protein>
    <submittedName>
        <fullName evidence="1">Uncharacterized protein</fullName>
    </submittedName>
</protein>
<organism evidence="1">
    <name type="scientific">uncultured Caudovirales phage</name>
    <dbReference type="NCBI Taxonomy" id="2100421"/>
    <lineage>
        <taxon>Viruses</taxon>
        <taxon>Duplodnaviria</taxon>
        <taxon>Heunggongvirae</taxon>
        <taxon>Uroviricota</taxon>
        <taxon>Caudoviricetes</taxon>
        <taxon>Peduoviridae</taxon>
        <taxon>Maltschvirus</taxon>
        <taxon>Maltschvirus maltsch</taxon>
    </lineage>
</organism>
<evidence type="ECO:0000313" key="1">
    <source>
        <dbReference type="EMBL" id="CAB5222019.1"/>
    </source>
</evidence>
<reference evidence="1" key="1">
    <citation type="submission" date="2020-05" db="EMBL/GenBank/DDBJ databases">
        <authorList>
            <person name="Chiriac C."/>
            <person name="Salcher M."/>
            <person name="Ghai R."/>
            <person name="Kavagutti S V."/>
        </authorList>
    </citation>
    <scope>NUCLEOTIDE SEQUENCE</scope>
</reference>
<name>A0A6J7WV86_9CAUD</name>
<proteinExistence type="predicted"/>